<gene>
    <name evidence="1" type="ORF">GFJ39_13455</name>
</gene>
<feature type="non-terminal residue" evidence="1">
    <location>
        <position position="41"/>
    </location>
</feature>
<protein>
    <submittedName>
        <fullName evidence="1">Recombinase family protein</fullName>
    </submittedName>
</protein>
<accession>A0A7X1VQA1</accession>
<dbReference type="AlphaFoldDB" id="A0A7X1VQA1"/>
<evidence type="ECO:0000313" key="1">
    <source>
        <dbReference type="EMBL" id="MQS00168.1"/>
    </source>
</evidence>
<dbReference type="EMBL" id="WIPH01000065">
    <property type="protein sequence ID" value="MQS00168.1"/>
    <property type="molecule type" value="Genomic_DNA"/>
</dbReference>
<organism evidence="1 2">
    <name type="scientific">Gluconobacter aidae</name>
    <dbReference type="NCBI Taxonomy" id="2662454"/>
    <lineage>
        <taxon>Bacteria</taxon>
        <taxon>Pseudomonadati</taxon>
        <taxon>Pseudomonadota</taxon>
        <taxon>Alphaproteobacteria</taxon>
        <taxon>Acetobacterales</taxon>
        <taxon>Acetobacteraceae</taxon>
        <taxon>Gluconobacter</taxon>
    </lineage>
</organism>
<evidence type="ECO:0000313" key="2">
    <source>
        <dbReference type="Proteomes" id="UP000432209"/>
    </source>
</evidence>
<keyword evidence="2" id="KW-1185">Reference proteome</keyword>
<proteinExistence type="predicted"/>
<comment type="caution">
    <text evidence="1">The sequence shown here is derived from an EMBL/GenBank/DDBJ whole genome shotgun (WGS) entry which is preliminary data.</text>
</comment>
<dbReference type="Proteomes" id="UP000432209">
    <property type="component" value="Unassembled WGS sequence"/>
</dbReference>
<name>A0A7X1VQA1_9PROT</name>
<reference evidence="1 2" key="1">
    <citation type="submission" date="2019-10" db="EMBL/GenBank/DDBJ databases">
        <title>Gluconobacter aidae sp. nov., a novel species of acetic acid bacteria isolated in Thailand.</title>
        <authorList>
            <person name="Yukphan P."/>
            <person name="Charoenyingcharoen P."/>
            <person name="Malimas S."/>
            <person name="Muramatsu Y."/>
            <person name="Nakagawa Y."/>
            <person name="Tanasupawat S."/>
            <person name="Yamada Y."/>
        </authorList>
    </citation>
    <scope>NUCLEOTIDE SEQUENCE [LARGE SCALE GENOMIC DNA]</scope>
    <source>
        <strain evidence="1 2">AC10</strain>
    </source>
</reference>
<sequence length="41" mass="4761">MRKIKSLLRDPDIQMADVAAALWSVHTTLYKHVGEQRQHCL</sequence>